<feature type="domain" description="DUF732" evidence="2">
    <location>
        <begin position="31"/>
        <end position="101"/>
    </location>
</feature>
<feature type="chain" id="PRO_5007833656" evidence="1">
    <location>
        <begin position="23"/>
        <end position="107"/>
    </location>
</feature>
<name>A0A162CUY2_9MYCO</name>
<keyword evidence="1" id="KW-0732">Signal</keyword>
<proteinExistence type="predicted"/>
<gene>
    <name evidence="3" type="ORF">A4G28_00345</name>
</gene>
<evidence type="ECO:0000256" key="1">
    <source>
        <dbReference type="SAM" id="SignalP"/>
    </source>
</evidence>
<evidence type="ECO:0000259" key="2">
    <source>
        <dbReference type="Pfam" id="PF05305"/>
    </source>
</evidence>
<dbReference type="Pfam" id="PF05305">
    <property type="entry name" value="DUF732"/>
    <property type="match status" value="1"/>
</dbReference>
<evidence type="ECO:0000313" key="4">
    <source>
        <dbReference type="Proteomes" id="UP000077342"/>
    </source>
</evidence>
<dbReference type="EMBL" id="LWCI01000121">
    <property type="protein sequence ID" value="KZS60935.1"/>
    <property type="molecule type" value="Genomic_DNA"/>
</dbReference>
<accession>A0A162CUY2</accession>
<comment type="caution">
    <text evidence="3">The sequence shown here is derived from an EMBL/GenBank/DDBJ whole genome shotgun (WGS) entry which is preliminary data.</text>
</comment>
<feature type="signal peptide" evidence="1">
    <location>
        <begin position="1"/>
        <end position="22"/>
    </location>
</feature>
<organism evidence="3 4">
    <name type="scientific">Mycobacterium ostraviense</name>
    <dbReference type="NCBI Taxonomy" id="2738409"/>
    <lineage>
        <taxon>Bacteria</taxon>
        <taxon>Bacillati</taxon>
        <taxon>Actinomycetota</taxon>
        <taxon>Actinomycetes</taxon>
        <taxon>Mycobacteriales</taxon>
        <taxon>Mycobacteriaceae</taxon>
        <taxon>Mycobacterium</taxon>
    </lineage>
</organism>
<dbReference type="InterPro" id="IPR007969">
    <property type="entry name" value="DUF732"/>
</dbReference>
<dbReference type="AlphaFoldDB" id="A0A162CUY2"/>
<evidence type="ECO:0000313" key="3">
    <source>
        <dbReference type="EMBL" id="KZS60935.1"/>
    </source>
</evidence>
<reference evidence="4" key="1">
    <citation type="submission" date="2016-04" db="EMBL/GenBank/DDBJ databases">
        <authorList>
            <person name="Strapagiel D."/>
            <person name="Borowka P."/>
            <person name="Marciniak B."/>
            <person name="Bakula Z."/>
            <person name="Van Ingen J."/>
            <person name="Safianowska A."/>
            <person name="Dziadek J."/>
            <person name="Jagielski T."/>
        </authorList>
    </citation>
    <scope>NUCLEOTIDE SEQUENCE [LARGE SCALE GENOMIC DNA]</scope>
    <source>
        <strain evidence="4">1010001458</strain>
    </source>
</reference>
<keyword evidence="4" id="KW-1185">Reference proteome</keyword>
<dbReference type="Proteomes" id="UP000077342">
    <property type="component" value="Unassembled WGS sequence"/>
</dbReference>
<sequence>MKKLLTLLALPAMIGLAAPAYADPQEPSAADDAGFLAALQQAGITYPNAAAAIGSAQAVCGCLDNGEAGLEVVHDVKVHNPGFNMEAASQFAVISATYYCPHHLSHV</sequence>
<dbReference type="RefSeq" id="WP_075511628.1">
    <property type="nucleotide sequence ID" value="NZ_CP089224.1"/>
</dbReference>
<protein>
    <submittedName>
        <fullName evidence="3">Glycine cleavage system P protein</fullName>
    </submittedName>
</protein>